<feature type="region of interest" description="Disordered" evidence="5">
    <location>
        <begin position="249"/>
        <end position="293"/>
    </location>
</feature>
<dbReference type="AlphaFoldDB" id="A0AAW1NEQ8"/>
<feature type="region of interest" description="Disordered" evidence="5">
    <location>
        <begin position="1"/>
        <end position="30"/>
    </location>
</feature>
<dbReference type="PROSITE" id="PS01360">
    <property type="entry name" value="ZF_MYND_1"/>
    <property type="match status" value="1"/>
</dbReference>
<dbReference type="PANTHER" id="PTHR12298:SF4">
    <property type="entry name" value="PROGRAMMED CELL DEATH PROTEIN 2"/>
    <property type="match status" value="1"/>
</dbReference>
<evidence type="ECO:0000256" key="2">
    <source>
        <dbReference type="ARBA" id="ARBA00022771"/>
    </source>
</evidence>
<evidence type="ECO:0000256" key="5">
    <source>
        <dbReference type="SAM" id="MobiDB-lite"/>
    </source>
</evidence>
<sequence length="384" mass="44042">MHIEAMDANEEFKDDEYDDDKEEEEEEEEVHAARGYVVKAQNDWVLLRHMFPCRAGGVPAWLDPVNIPSEKTCFCDICGEPLQFLLQVYAPIIEKDSTFHRTLFVFMCLSMTCLRSDQHERKCGREKQSRSVKVFRCQLPRVNAFYDCEPPKDDGSSKPKANGAPLCTWCGTWKGVKICGCCRKARYCSQKHQVMHWREGHKPECHKFSASQSSRSSDQNIIDGRSSREMPKVASKTLWPEFKIVPDSESDGSTSFDDAHSNSSVITQEMDGTSESMLESYEGDGDDDKRKSGAILRYSRDERAEPLWREKSSRSSKADIPNCSYCHGPMNFEFQIMPQLLYYLRVKNEVESLDWATIVVYTCADSCVSSLSYKQEFAWVQLYS</sequence>
<gene>
    <name evidence="7" type="ORF">RND81_01G128800</name>
</gene>
<evidence type="ECO:0000256" key="1">
    <source>
        <dbReference type="ARBA" id="ARBA00022723"/>
    </source>
</evidence>
<dbReference type="InterPro" id="IPR007320">
    <property type="entry name" value="PDCD2_C"/>
</dbReference>
<keyword evidence="2 4" id="KW-0863">Zinc-finger</keyword>
<feature type="compositionally biased region" description="Acidic residues" evidence="5">
    <location>
        <begin position="7"/>
        <end position="29"/>
    </location>
</feature>
<comment type="caution">
    <text evidence="7">The sequence shown here is derived from an EMBL/GenBank/DDBJ whole genome shotgun (WGS) entry which is preliminary data.</text>
</comment>
<dbReference type="GO" id="GO:0005737">
    <property type="term" value="C:cytoplasm"/>
    <property type="evidence" value="ECO:0007669"/>
    <property type="project" value="InterPro"/>
</dbReference>
<dbReference type="Gene3D" id="6.10.140.2220">
    <property type="match status" value="1"/>
</dbReference>
<dbReference type="SUPFAM" id="SSF144232">
    <property type="entry name" value="HIT/MYND zinc finger-like"/>
    <property type="match status" value="1"/>
</dbReference>
<feature type="domain" description="MYND-type" evidence="6">
    <location>
        <begin position="167"/>
        <end position="205"/>
    </location>
</feature>
<dbReference type="InterPro" id="IPR002893">
    <property type="entry name" value="Znf_MYND"/>
</dbReference>
<protein>
    <recommendedName>
        <fullName evidence="6">MYND-type domain-containing protein</fullName>
    </recommendedName>
</protein>
<dbReference type="Pfam" id="PF04194">
    <property type="entry name" value="PDCD2_C"/>
    <property type="match status" value="1"/>
</dbReference>
<evidence type="ECO:0000259" key="6">
    <source>
        <dbReference type="PROSITE" id="PS50865"/>
    </source>
</evidence>
<dbReference type="Pfam" id="PF01753">
    <property type="entry name" value="zf-MYND"/>
    <property type="match status" value="1"/>
</dbReference>
<keyword evidence="8" id="KW-1185">Reference proteome</keyword>
<keyword evidence="3" id="KW-0862">Zinc</keyword>
<proteinExistence type="predicted"/>
<name>A0AAW1NEQ8_SAPOF</name>
<organism evidence="7 8">
    <name type="scientific">Saponaria officinalis</name>
    <name type="common">Common soapwort</name>
    <name type="synonym">Lychnis saponaria</name>
    <dbReference type="NCBI Taxonomy" id="3572"/>
    <lineage>
        <taxon>Eukaryota</taxon>
        <taxon>Viridiplantae</taxon>
        <taxon>Streptophyta</taxon>
        <taxon>Embryophyta</taxon>
        <taxon>Tracheophyta</taxon>
        <taxon>Spermatophyta</taxon>
        <taxon>Magnoliopsida</taxon>
        <taxon>eudicotyledons</taxon>
        <taxon>Gunneridae</taxon>
        <taxon>Pentapetalae</taxon>
        <taxon>Caryophyllales</taxon>
        <taxon>Caryophyllaceae</taxon>
        <taxon>Caryophylleae</taxon>
        <taxon>Saponaria</taxon>
    </lineage>
</organism>
<dbReference type="Proteomes" id="UP001443914">
    <property type="component" value="Unassembled WGS sequence"/>
</dbReference>
<dbReference type="PANTHER" id="PTHR12298">
    <property type="entry name" value="PCDC2 PROGRAMMED CELL DEATH PROTEIN 2 -RELATED"/>
    <property type="match status" value="1"/>
</dbReference>
<dbReference type="EMBL" id="JBDFQZ010000001">
    <property type="protein sequence ID" value="KAK9756902.1"/>
    <property type="molecule type" value="Genomic_DNA"/>
</dbReference>
<evidence type="ECO:0000256" key="4">
    <source>
        <dbReference type="PROSITE-ProRule" id="PRU00134"/>
    </source>
</evidence>
<reference evidence="7" key="1">
    <citation type="submission" date="2024-03" db="EMBL/GenBank/DDBJ databases">
        <title>WGS assembly of Saponaria officinalis var. Norfolk2.</title>
        <authorList>
            <person name="Jenkins J."/>
            <person name="Shu S."/>
            <person name="Grimwood J."/>
            <person name="Barry K."/>
            <person name="Goodstein D."/>
            <person name="Schmutz J."/>
            <person name="Leebens-Mack J."/>
            <person name="Osbourn A."/>
        </authorList>
    </citation>
    <scope>NUCLEOTIDE SEQUENCE [LARGE SCALE GENOMIC DNA]</scope>
    <source>
        <strain evidence="7">JIC</strain>
    </source>
</reference>
<keyword evidence="1" id="KW-0479">Metal-binding</keyword>
<accession>A0AAW1NEQ8</accession>
<feature type="compositionally biased region" description="Polar residues" evidence="5">
    <location>
        <begin position="251"/>
        <end position="277"/>
    </location>
</feature>
<evidence type="ECO:0000313" key="7">
    <source>
        <dbReference type="EMBL" id="KAK9756902.1"/>
    </source>
</evidence>
<dbReference type="GO" id="GO:0008270">
    <property type="term" value="F:zinc ion binding"/>
    <property type="evidence" value="ECO:0007669"/>
    <property type="project" value="UniProtKB-KW"/>
</dbReference>
<evidence type="ECO:0000313" key="8">
    <source>
        <dbReference type="Proteomes" id="UP001443914"/>
    </source>
</evidence>
<evidence type="ECO:0000256" key="3">
    <source>
        <dbReference type="ARBA" id="ARBA00022833"/>
    </source>
</evidence>
<dbReference type="PROSITE" id="PS50865">
    <property type="entry name" value="ZF_MYND_2"/>
    <property type="match status" value="1"/>
</dbReference>